<dbReference type="Proteomes" id="UP000008394">
    <property type="component" value="Chromosome"/>
</dbReference>
<comment type="similarity">
    <text evidence="2">Belongs to the RecX family.</text>
</comment>
<feature type="region of interest" description="Disordered" evidence="5">
    <location>
        <begin position="23"/>
        <end position="53"/>
    </location>
</feature>
<feature type="domain" description="RecX first three-helical" evidence="7">
    <location>
        <begin position="71"/>
        <end position="110"/>
    </location>
</feature>
<dbReference type="KEGG" id="bnm:BALAC2494_00134"/>
<evidence type="ECO:0000256" key="2">
    <source>
        <dbReference type="ARBA" id="ARBA00009695"/>
    </source>
</evidence>
<dbReference type="Gene3D" id="1.10.10.10">
    <property type="entry name" value="Winged helix-like DNA-binding domain superfamily/Winged helix DNA-binding domain"/>
    <property type="match status" value="2"/>
</dbReference>
<proteinExistence type="inferred from homology"/>
<evidence type="ECO:0000313" key="9">
    <source>
        <dbReference type="Proteomes" id="UP000008394"/>
    </source>
</evidence>
<gene>
    <name evidence="8" type="ORF">BALAC2494_00134</name>
</gene>
<feature type="compositionally biased region" description="Basic residues" evidence="5">
    <location>
        <begin position="44"/>
        <end position="53"/>
    </location>
</feature>
<dbReference type="AlphaFoldDB" id="A0A806FMQ5"/>
<dbReference type="GO" id="GO:0005737">
    <property type="term" value="C:cytoplasm"/>
    <property type="evidence" value="ECO:0007669"/>
    <property type="project" value="UniProtKB-SubCell"/>
</dbReference>
<keyword evidence="4" id="KW-0963">Cytoplasm</keyword>
<name>A0A806FMQ5_BIFAN</name>
<dbReference type="Pfam" id="PF21982">
    <property type="entry name" value="RecX_HTH1"/>
    <property type="match status" value="1"/>
</dbReference>
<organism evidence="8 9">
    <name type="scientific">Bifidobacterium animalis subsp. lactis CNCM I-2494</name>
    <dbReference type="NCBI Taxonomy" id="1042403"/>
    <lineage>
        <taxon>Bacteria</taxon>
        <taxon>Bacillati</taxon>
        <taxon>Actinomycetota</taxon>
        <taxon>Actinomycetes</taxon>
        <taxon>Bifidobacteriales</taxon>
        <taxon>Bifidobacteriaceae</taxon>
        <taxon>Bifidobacterium</taxon>
    </lineage>
</organism>
<sequence>MPYRRNAENGVAMISAEEFLSSHEQMVREPSAPNSSNRDVPGKHPTKERRRKLSGGFAYSVAADSHDEDECKESALRLLDAAARSSGSLRDKLVEREYDAEVIDRVVARLEELGLIDDEEYARNVIRSCTARMMGARGVIRELVRKGVPRPLAERMVRETAQAGVFEDCAWELGRTVAKKNAGKDVEVCKRRFWSAGGRKGHAPEDLRAVSDELFRRRIYE</sequence>
<dbReference type="InterPro" id="IPR053926">
    <property type="entry name" value="RecX_HTH_1st"/>
</dbReference>
<reference evidence="8 9" key="1">
    <citation type="journal article" date="2011" name="J. Bacteriol.">
        <title>Genome Sequence of the Probiotic Strain Bifidobacterium animalis subsp. lactis CNCM I-2494.</title>
        <authorList>
            <person name="Chervaux C."/>
            <person name="Grimaldi C."/>
            <person name="Bolotin A."/>
            <person name="Quinquis B."/>
            <person name="Legrain-Raspaud S."/>
            <person name="van Hylckama Vlieg J.E."/>
            <person name="Denariaz G."/>
            <person name="Smokvina T."/>
        </authorList>
    </citation>
    <scope>NUCLEOTIDE SEQUENCE [LARGE SCALE GENOMIC DNA]</scope>
    <source>
        <strain evidence="8 9">CNCM I-2494</strain>
    </source>
</reference>
<evidence type="ECO:0000256" key="4">
    <source>
        <dbReference type="ARBA" id="ARBA00022490"/>
    </source>
</evidence>
<dbReference type="EMBL" id="CP002915">
    <property type="protein sequence ID" value="AEK30564.1"/>
    <property type="molecule type" value="Genomic_DNA"/>
</dbReference>
<evidence type="ECO:0000256" key="1">
    <source>
        <dbReference type="ARBA" id="ARBA00004496"/>
    </source>
</evidence>
<dbReference type="PANTHER" id="PTHR33602:SF1">
    <property type="entry name" value="REGULATORY PROTEIN RECX FAMILY PROTEIN"/>
    <property type="match status" value="1"/>
</dbReference>
<dbReference type="InterPro" id="IPR053924">
    <property type="entry name" value="RecX_HTH_2nd"/>
</dbReference>
<evidence type="ECO:0000256" key="5">
    <source>
        <dbReference type="SAM" id="MobiDB-lite"/>
    </source>
</evidence>
<protein>
    <recommendedName>
        <fullName evidence="3">Regulatory protein RecX</fullName>
    </recommendedName>
</protein>
<accession>A0A806FMQ5</accession>
<feature type="domain" description="RecX second three-helical" evidence="6">
    <location>
        <begin position="117"/>
        <end position="154"/>
    </location>
</feature>
<evidence type="ECO:0000313" key="8">
    <source>
        <dbReference type="EMBL" id="AEK30564.1"/>
    </source>
</evidence>
<dbReference type="GO" id="GO:0006282">
    <property type="term" value="P:regulation of DNA repair"/>
    <property type="evidence" value="ECO:0007669"/>
    <property type="project" value="InterPro"/>
</dbReference>
<dbReference type="InterPro" id="IPR003783">
    <property type="entry name" value="Regulatory_RecX"/>
</dbReference>
<evidence type="ECO:0000259" key="7">
    <source>
        <dbReference type="Pfam" id="PF21982"/>
    </source>
</evidence>
<dbReference type="Pfam" id="PF02631">
    <property type="entry name" value="RecX_HTH2"/>
    <property type="match status" value="1"/>
</dbReference>
<dbReference type="PANTHER" id="PTHR33602">
    <property type="entry name" value="REGULATORY PROTEIN RECX FAMILY PROTEIN"/>
    <property type="match status" value="1"/>
</dbReference>
<evidence type="ECO:0000259" key="6">
    <source>
        <dbReference type="Pfam" id="PF02631"/>
    </source>
</evidence>
<comment type="subcellular location">
    <subcellularLocation>
        <location evidence="1">Cytoplasm</location>
    </subcellularLocation>
</comment>
<dbReference type="InterPro" id="IPR036388">
    <property type="entry name" value="WH-like_DNA-bd_sf"/>
</dbReference>
<evidence type="ECO:0000256" key="3">
    <source>
        <dbReference type="ARBA" id="ARBA00018111"/>
    </source>
</evidence>